<dbReference type="Pfam" id="PF13744">
    <property type="entry name" value="HTH_37"/>
    <property type="match status" value="1"/>
</dbReference>
<dbReference type="InterPro" id="IPR039554">
    <property type="entry name" value="HigA2-like_HTH"/>
</dbReference>
<evidence type="ECO:0000313" key="3">
    <source>
        <dbReference type="Proteomes" id="UP000521227"/>
    </source>
</evidence>
<dbReference type="Gene3D" id="1.10.260.40">
    <property type="entry name" value="lambda repressor-like DNA-binding domains"/>
    <property type="match status" value="1"/>
</dbReference>
<comment type="caution">
    <text evidence="2">The sequence shown here is derived from an EMBL/GenBank/DDBJ whole genome shotgun (WGS) entry which is preliminary data.</text>
</comment>
<evidence type="ECO:0000313" key="2">
    <source>
        <dbReference type="EMBL" id="MBB5053564.1"/>
    </source>
</evidence>
<protein>
    <submittedName>
        <fullName evidence="2">Putative XRE-type DNA-binding protein</fullName>
    </submittedName>
</protein>
<evidence type="ECO:0000259" key="1">
    <source>
        <dbReference type="PROSITE" id="PS50943"/>
    </source>
</evidence>
<dbReference type="RefSeq" id="WP_024921768.1">
    <property type="nucleotide sequence ID" value="NZ_JACHIJ010000005.1"/>
</dbReference>
<dbReference type="PROSITE" id="PS50943">
    <property type="entry name" value="HTH_CROC1"/>
    <property type="match status" value="1"/>
</dbReference>
<gene>
    <name evidence="2" type="ORF">HNQ36_003564</name>
</gene>
<dbReference type="EMBL" id="JACHIJ010000005">
    <property type="protein sequence ID" value="MBB5053564.1"/>
    <property type="molecule type" value="Genomic_DNA"/>
</dbReference>
<name>A0A840N4L2_9BRAD</name>
<reference evidence="2 3" key="1">
    <citation type="submission" date="2020-08" db="EMBL/GenBank/DDBJ databases">
        <title>Genomic Encyclopedia of Type Strains, Phase IV (KMG-IV): sequencing the most valuable type-strain genomes for metagenomic binning, comparative biology and taxonomic classification.</title>
        <authorList>
            <person name="Goeker M."/>
        </authorList>
    </citation>
    <scope>NUCLEOTIDE SEQUENCE [LARGE SCALE GENOMIC DNA]</scope>
    <source>
        <strain evidence="2 3">DSM 17498</strain>
    </source>
</reference>
<dbReference type="Proteomes" id="UP000521227">
    <property type="component" value="Unassembled WGS sequence"/>
</dbReference>
<dbReference type="AlphaFoldDB" id="A0A840N4L2"/>
<dbReference type="SUPFAM" id="SSF47413">
    <property type="entry name" value="lambda repressor-like DNA-binding domains"/>
    <property type="match status" value="1"/>
</dbReference>
<dbReference type="GO" id="GO:0003677">
    <property type="term" value="F:DNA binding"/>
    <property type="evidence" value="ECO:0007669"/>
    <property type="project" value="UniProtKB-KW"/>
</dbReference>
<feature type="domain" description="HTH cro/C1-type" evidence="1">
    <location>
        <begin position="50"/>
        <end position="103"/>
    </location>
</feature>
<sequence>MLVEKKKTTKRRAKVVKSIGNVFADIGLPNAEAHSVKADLVIAIGDIIRAKGLTQAQAATRLGLAQPDVSKLLRGQFSGYTYDRLFSYLNALGEKVRIKVSEAKTKKEARLELEVA</sequence>
<keyword evidence="2" id="KW-0238">DNA-binding</keyword>
<dbReference type="InterPro" id="IPR001387">
    <property type="entry name" value="Cro/C1-type_HTH"/>
</dbReference>
<dbReference type="CDD" id="cd00093">
    <property type="entry name" value="HTH_XRE"/>
    <property type="match status" value="1"/>
</dbReference>
<accession>A0A840N4L2</accession>
<dbReference type="InterPro" id="IPR010982">
    <property type="entry name" value="Lambda_DNA-bd_dom_sf"/>
</dbReference>
<organism evidence="2 3">
    <name type="scientific">Afipia massiliensis</name>
    <dbReference type="NCBI Taxonomy" id="211460"/>
    <lineage>
        <taxon>Bacteria</taxon>
        <taxon>Pseudomonadati</taxon>
        <taxon>Pseudomonadota</taxon>
        <taxon>Alphaproteobacteria</taxon>
        <taxon>Hyphomicrobiales</taxon>
        <taxon>Nitrobacteraceae</taxon>
        <taxon>Afipia</taxon>
    </lineage>
</organism>
<proteinExistence type="predicted"/>